<keyword evidence="5 6" id="KW-0472">Membrane</keyword>
<evidence type="ECO:0000313" key="7">
    <source>
        <dbReference type="EMBL" id="KRN78214.1"/>
    </source>
</evidence>
<dbReference type="Gene3D" id="1.20.1740.10">
    <property type="entry name" value="Amino acid/polyamine transporter I"/>
    <property type="match status" value="1"/>
</dbReference>
<dbReference type="STRING" id="53444.AYR59_01800"/>
<dbReference type="Pfam" id="PF13520">
    <property type="entry name" value="AA_permease_2"/>
    <property type="match status" value="1"/>
</dbReference>
<accession>A0A0R2JQR4</accession>
<dbReference type="RefSeq" id="WP_054646545.1">
    <property type="nucleotide sequence ID" value="NZ_FUXS01000003.1"/>
</dbReference>
<dbReference type="InterPro" id="IPR002293">
    <property type="entry name" value="AA/rel_permease1"/>
</dbReference>
<gene>
    <name evidence="7" type="ORF">IV52_GL001347</name>
</gene>
<keyword evidence="4 6" id="KW-1133">Transmembrane helix</keyword>
<organism evidence="7 8">
    <name type="scientific">Fructilactobacillus lindneri DSM 20690 = JCM 11027</name>
    <dbReference type="NCBI Taxonomy" id="1122148"/>
    <lineage>
        <taxon>Bacteria</taxon>
        <taxon>Bacillati</taxon>
        <taxon>Bacillota</taxon>
        <taxon>Bacilli</taxon>
        <taxon>Lactobacillales</taxon>
        <taxon>Lactobacillaceae</taxon>
        <taxon>Fructilactobacillus</taxon>
    </lineage>
</organism>
<feature type="transmembrane region" description="Helical" evidence="6">
    <location>
        <begin position="12"/>
        <end position="30"/>
    </location>
</feature>
<evidence type="ECO:0000256" key="1">
    <source>
        <dbReference type="ARBA" id="ARBA00004651"/>
    </source>
</evidence>
<comment type="caution">
    <text evidence="7">The sequence shown here is derived from an EMBL/GenBank/DDBJ whole genome shotgun (WGS) entry which is preliminary data.</text>
</comment>
<dbReference type="GO" id="GO:0005886">
    <property type="term" value="C:plasma membrane"/>
    <property type="evidence" value="ECO:0007669"/>
    <property type="project" value="UniProtKB-SubCell"/>
</dbReference>
<evidence type="ECO:0000256" key="3">
    <source>
        <dbReference type="ARBA" id="ARBA00022692"/>
    </source>
</evidence>
<keyword evidence="8" id="KW-1185">Reference proteome</keyword>
<dbReference type="PANTHER" id="PTHR42770:SF4">
    <property type="entry name" value="ARGININE_ORNITHINE ANTIPORTER-RELATED"/>
    <property type="match status" value="1"/>
</dbReference>
<protein>
    <submittedName>
        <fullName evidence="7">Histidine histamine antiporter</fullName>
    </submittedName>
</protein>
<comment type="subcellular location">
    <subcellularLocation>
        <location evidence="1">Cell membrane</location>
        <topology evidence="1">Multi-pass membrane protein</topology>
    </subcellularLocation>
</comment>
<keyword evidence="3 6" id="KW-0812">Transmembrane</keyword>
<dbReference type="EMBL" id="JQBT01000036">
    <property type="protein sequence ID" value="KRN78214.1"/>
    <property type="molecule type" value="Genomic_DNA"/>
</dbReference>
<reference evidence="7 8" key="1">
    <citation type="journal article" date="2015" name="Genome Announc.">
        <title>Expanding the biotechnology potential of lactobacilli through comparative genomics of 213 strains and associated genera.</title>
        <authorList>
            <person name="Sun Z."/>
            <person name="Harris H.M."/>
            <person name="McCann A."/>
            <person name="Guo C."/>
            <person name="Argimon S."/>
            <person name="Zhang W."/>
            <person name="Yang X."/>
            <person name="Jeffery I.B."/>
            <person name="Cooney J.C."/>
            <person name="Kagawa T.F."/>
            <person name="Liu W."/>
            <person name="Song Y."/>
            <person name="Salvetti E."/>
            <person name="Wrobel A."/>
            <person name="Rasinkangas P."/>
            <person name="Parkhill J."/>
            <person name="Rea M.C."/>
            <person name="O'Sullivan O."/>
            <person name="Ritari J."/>
            <person name="Douillard F.P."/>
            <person name="Paul Ross R."/>
            <person name="Yang R."/>
            <person name="Briner A.E."/>
            <person name="Felis G.E."/>
            <person name="de Vos W.M."/>
            <person name="Barrangou R."/>
            <person name="Klaenhammer T.R."/>
            <person name="Caufield P.W."/>
            <person name="Cui Y."/>
            <person name="Zhang H."/>
            <person name="O'Toole P.W."/>
        </authorList>
    </citation>
    <scope>NUCLEOTIDE SEQUENCE [LARGE SCALE GENOMIC DNA]</scope>
    <source>
        <strain evidence="7 8">DSM 20690</strain>
    </source>
</reference>
<sequence length="121" mass="13088">MQPKKTGKPGVGSFTLMALIVSAMCGGGIYDLPQNMAIKGGLIAQIIAWAVATLIIGCLVTTFMLLSEKEPQFTNGLYQYAEAGFGNFAAFLVSWSYWICQAFDVAGYSILLMTILSSFWP</sequence>
<dbReference type="InterPro" id="IPR050367">
    <property type="entry name" value="APC_superfamily"/>
</dbReference>
<dbReference type="OrthoDB" id="9762947at2"/>
<dbReference type="PATRIC" id="fig|1122148.6.peg.1384"/>
<dbReference type="PANTHER" id="PTHR42770">
    <property type="entry name" value="AMINO ACID TRANSPORTER-RELATED"/>
    <property type="match status" value="1"/>
</dbReference>
<dbReference type="GO" id="GO:0022857">
    <property type="term" value="F:transmembrane transporter activity"/>
    <property type="evidence" value="ECO:0007669"/>
    <property type="project" value="InterPro"/>
</dbReference>
<dbReference type="AlphaFoldDB" id="A0A0R2JQR4"/>
<feature type="transmembrane region" description="Helical" evidence="6">
    <location>
        <begin position="77"/>
        <end position="99"/>
    </location>
</feature>
<name>A0A0R2JQR4_9LACO</name>
<evidence type="ECO:0000256" key="5">
    <source>
        <dbReference type="ARBA" id="ARBA00023136"/>
    </source>
</evidence>
<evidence type="ECO:0000256" key="4">
    <source>
        <dbReference type="ARBA" id="ARBA00022989"/>
    </source>
</evidence>
<feature type="transmembrane region" description="Helical" evidence="6">
    <location>
        <begin position="42"/>
        <end position="65"/>
    </location>
</feature>
<evidence type="ECO:0000256" key="2">
    <source>
        <dbReference type="ARBA" id="ARBA00022475"/>
    </source>
</evidence>
<evidence type="ECO:0000313" key="8">
    <source>
        <dbReference type="Proteomes" id="UP000051565"/>
    </source>
</evidence>
<proteinExistence type="predicted"/>
<dbReference type="Proteomes" id="UP000051565">
    <property type="component" value="Unassembled WGS sequence"/>
</dbReference>
<keyword evidence="2" id="KW-1003">Cell membrane</keyword>
<evidence type="ECO:0000256" key="6">
    <source>
        <dbReference type="SAM" id="Phobius"/>
    </source>
</evidence>